<feature type="coiled-coil region" evidence="1">
    <location>
        <begin position="18"/>
        <end position="52"/>
    </location>
</feature>
<evidence type="ECO:0000313" key="2">
    <source>
        <dbReference type="EMBL" id="RUO39621.1"/>
    </source>
</evidence>
<gene>
    <name evidence="2" type="ORF">CWE22_10035</name>
</gene>
<proteinExistence type="predicted"/>
<protein>
    <submittedName>
        <fullName evidence="2">Uncharacterized protein</fullName>
    </submittedName>
</protein>
<organism evidence="2 3">
    <name type="scientific">Pseudidiomarina aestuarii</name>
    <dbReference type="NCBI Taxonomy" id="624146"/>
    <lineage>
        <taxon>Bacteria</taxon>
        <taxon>Pseudomonadati</taxon>
        <taxon>Pseudomonadota</taxon>
        <taxon>Gammaproteobacteria</taxon>
        <taxon>Alteromonadales</taxon>
        <taxon>Idiomarinaceae</taxon>
        <taxon>Pseudidiomarina</taxon>
    </lineage>
</organism>
<dbReference type="AlphaFoldDB" id="A0A7Z6ZSK1"/>
<sequence length="59" mass="6890">MDELVSLHEQLEQKKRVIATWEFTLNRAKGEVERLNQEIDELASRLARLVVKNADKLDV</sequence>
<comment type="caution">
    <text evidence="2">The sequence shown here is derived from an EMBL/GenBank/DDBJ whole genome shotgun (WGS) entry which is preliminary data.</text>
</comment>
<keyword evidence="3" id="KW-1185">Reference proteome</keyword>
<dbReference type="Proteomes" id="UP000287766">
    <property type="component" value="Unassembled WGS sequence"/>
</dbReference>
<evidence type="ECO:0000256" key="1">
    <source>
        <dbReference type="SAM" id="Coils"/>
    </source>
</evidence>
<evidence type="ECO:0000313" key="3">
    <source>
        <dbReference type="Proteomes" id="UP000287766"/>
    </source>
</evidence>
<name>A0A7Z6ZSK1_9GAMM</name>
<dbReference type="EMBL" id="PIPR01000002">
    <property type="protein sequence ID" value="RUO39621.1"/>
    <property type="molecule type" value="Genomic_DNA"/>
</dbReference>
<accession>A0A7Z6ZSK1</accession>
<keyword evidence="1" id="KW-0175">Coiled coil</keyword>
<reference evidence="3" key="1">
    <citation type="journal article" date="2018" name="Front. Microbiol.">
        <title>Genome-Based Analysis Reveals the Taxonomy and Diversity of the Family Idiomarinaceae.</title>
        <authorList>
            <person name="Liu Y."/>
            <person name="Lai Q."/>
            <person name="Shao Z."/>
        </authorList>
    </citation>
    <scope>NUCLEOTIDE SEQUENCE [LARGE SCALE GENOMIC DNA]</scope>
    <source>
        <strain evidence="3">KYW314</strain>
    </source>
</reference>